<dbReference type="OrthoDB" id="1817206at2"/>
<proteinExistence type="predicted"/>
<keyword evidence="1" id="KW-0812">Transmembrane</keyword>
<organism evidence="2 3">
    <name type="scientific">Ruminococcus albus</name>
    <dbReference type="NCBI Taxonomy" id="1264"/>
    <lineage>
        <taxon>Bacteria</taxon>
        <taxon>Bacillati</taxon>
        <taxon>Bacillota</taxon>
        <taxon>Clostridia</taxon>
        <taxon>Eubacteriales</taxon>
        <taxon>Oscillospiraceae</taxon>
        <taxon>Ruminococcus</taxon>
    </lineage>
</organism>
<sequence length="310" mass="35932">MKYKYTNENIQKTVRMYAICFRITIGMLLLGLFLIALSIYRTYSDIYVERRIDFDNIVQDDKTIYTYEITEPPVEIYEGFYAVRTGEELILMTNIDDEIKELNTNGYVKVKGVVRENKSDLVLFIDSLNYFINKGYSNKESSNYSSFYLSCDRIDFRDKLQKDHGVGMAFGIFVLVLALIWEVVSKSRNAIKNLRPACGSVRYTHQEIDDQANLPASEWIKDNEVYITPKIVIGTNMGITAVEYTDIKEICVKKTSHTRSKPSRKTYYTYKVIAKTANNKRLVLCDNEKIDWKLKAAIIEKCGSDIWTED</sequence>
<feature type="transmembrane region" description="Helical" evidence="1">
    <location>
        <begin position="20"/>
        <end position="40"/>
    </location>
</feature>
<dbReference type="Proteomes" id="UP000186015">
    <property type="component" value="Unassembled WGS sequence"/>
</dbReference>
<feature type="transmembrane region" description="Helical" evidence="1">
    <location>
        <begin position="165"/>
        <end position="184"/>
    </location>
</feature>
<dbReference type="EMBL" id="FOAT01000001">
    <property type="protein sequence ID" value="SEK22081.1"/>
    <property type="molecule type" value="Genomic_DNA"/>
</dbReference>
<keyword evidence="1" id="KW-0472">Membrane</keyword>
<dbReference type="AlphaFoldDB" id="A0A1H7F7K7"/>
<evidence type="ECO:0000256" key="1">
    <source>
        <dbReference type="SAM" id="Phobius"/>
    </source>
</evidence>
<dbReference type="RefSeq" id="WP_074828179.1">
    <property type="nucleotide sequence ID" value="NZ_FOAT01000001.1"/>
</dbReference>
<reference evidence="2 3" key="1">
    <citation type="submission" date="2016-10" db="EMBL/GenBank/DDBJ databases">
        <authorList>
            <person name="de Groot N.N."/>
        </authorList>
    </citation>
    <scope>NUCLEOTIDE SEQUENCE [LARGE SCALE GENOMIC DNA]</scope>
    <source>
        <strain evidence="2 3">KH2T6</strain>
    </source>
</reference>
<name>A0A1H7F7K7_RUMAL</name>
<evidence type="ECO:0000313" key="3">
    <source>
        <dbReference type="Proteomes" id="UP000186015"/>
    </source>
</evidence>
<evidence type="ECO:0000313" key="2">
    <source>
        <dbReference type="EMBL" id="SEK22081.1"/>
    </source>
</evidence>
<protein>
    <submittedName>
        <fullName evidence="2">Uncharacterized protein</fullName>
    </submittedName>
</protein>
<keyword evidence="1" id="KW-1133">Transmembrane helix</keyword>
<accession>A0A1H7F7K7</accession>
<gene>
    <name evidence="2" type="ORF">SAMN05216469_101148</name>
</gene>